<evidence type="ECO:0000256" key="1">
    <source>
        <dbReference type="SAM" id="SignalP"/>
    </source>
</evidence>
<evidence type="ECO:0000313" key="2">
    <source>
        <dbReference type="EMBL" id="KAG0559681.1"/>
    </source>
</evidence>
<reference evidence="2" key="1">
    <citation type="submission" date="2020-06" db="EMBL/GenBank/DDBJ databases">
        <title>WGS assembly of Ceratodon purpureus strain R40.</title>
        <authorList>
            <person name="Carey S.B."/>
            <person name="Jenkins J."/>
            <person name="Shu S."/>
            <person name="Lovell J.T."/>
            <person name="Sreedasyam A."/>
            <person name="Maumus F."/>
            <person name="Tiley G.P."/>
            <person name="Fernandez-Pozo N."/>
            <person name="Barry K."/>
            <person name="Chen C."/>
            <person name="Wang M."/>
            <person name="Lipzen A."/>
            <person name="Daum C."/>
            <person name="Saski C.A."/>
            <person name="Payton A.C."/>
            <person name="Mcbreen J.C."/>
            <person name="Conrad R.E."/>
            <person name="Kollar L.M."/>
            <person name="Olsson S."/>
            <person name="Huttunen S."/>
            <person name="Landis J.B."/>
            <person name="Wickett N.J."/>
            <person name="Johnson M.G."/>
            <person name="Rensing S.A."/>
            <person name="Grimwood J."/>
            <person name="Schmutz J."/>
            <person name="Mcdaniel S.F."/>
        </authorList>
    </citation>
    <scope>NUCLEOTIDE SEQUENCE</scope>
    <source>
        <strain evidence="2">R40</strain>
    </source>
</reference>
<proteinExistence type="predicted"/>
<keyword evidence="3" id="KW-1185">Reference proteome</keyword>
<sequence>MIGVILPSLGLVLAMSSPEAANAGLGVPGRVRSFSRIISLTPLSSDSLSLLEYCILFLPRDLFRFLPLGIVILSNGRNTHLCETASSHIN</sequence>
<gene>
    <name evidence="2" type="ORF">KC19_10G123000</name>
</gene>
<dbReference type="Proteomes" id="UP000822688">
    <property type="component" value="Chromosome 10"/>
</dbReference>
<dbReference type="EMBL" id="CM026431">
    <property type="protein sequence ID" value="KAG0559681.1"/>
    <property type="molecule type" value="Genomic_DNA"/>
</dbReference>
<keyword evidence="1" id="KW-0732">Signal</keyword>
<feature type="chain" id="PRO_5035727790" description="Secreted protein" evidence="1">
    <location>
        <begin position="24"/>
        <end position="90"/>
    </location>
</feature>
<evidence type="ECO:0000313" key="3">
    <source>
        <dbReference type="Proteomes" id="UP000822688"/>
    </source>
</evidence>
<feature type="signal peptide" evidence="1">
    <location>
        <begin position="1"/>
        <end position="23"/>
    </location>
</feature>
<organism evidence="2 3">
    <name type="scientific">Ceratodon purpureus</name>
    <name type="common">Fire moss</name>
    <name type="synonym">Dicranum purpureum</name>
    <dbReference type="NCBI Taxonomy" id="3225"/>
    <lineage>
        <taxon>Eukaryota</taxon>
        <taxon>Viridiplantae</taxon>
        <taxon>Streptophyta</taxon>
        <taxon>Embryophyta</taxon>
        <taxon>Bryophyta</taxon>
        <taxon>Bryophytina</taxon>
        <taxon>Bryopsida</taxon>
        <taxon>Dicranidae</taxon>
        <taxon>Pseudoditrichales</taxon>
        <taxon>Ditrichaceae</taxon>
        <taxon>Ceratodon</taxon>
    </lineage>
</organism>
<accession>A0A8T0GJL4</accession>
<evidence type="ECO:0008006" key="4">
    <source>
        <dbReference type="Google" id="ProtNLM"/>
    </source>
</evidence>
<protein>
    <recommendedName>
        <fullName evidence="4">Secreted protein</fullName>
    </recommendedName>
</protein>
<dbReference type="AlphaFoldDB" id="A0A8T0GJL4"/>
<name>A0A8T0GJL4_CERPU</name>
<comment type="caution">
    <text evidence="2">The sequence shown here is derived from an EMBL/GenBank/DDBJ whole genome shotgun (WGS) entry which is preliminary data.</text>
</comment>